<dbReference type="Proteomes" id="UP000220635">
    <property type="component" value="Unassembled WGS sequence"/>
</dbReference>
<evidence type="ECO:0000313" key="2">
    <source>
        <dbReference type="Proteomes" id="UP000220635"/>
    </source>
</evidence>
<dbReference type="AlphaFoldDB" id="A0A2A8PP72"/>
<evidence type="ECO:0000313" key="1">
    <source>
        <dbReference type="EMBL" id="PEV95752.1"/>
    </source>
</evidence>
<accession>A0A2A8PP72</accession>
<name>A0A2A8PP72_BACCE</name>
<proteinExistence type="predicted"/>
<comment type="caution">
    <text evidence="1">The sequence shown here is derived from an EMBL/GenBank/DDBJ whole genome shotgun (WGS) entry which is preliminary data.</text>
</comment>
<gene>
    <name evidence="1" type="ORF">CN425_25815</name>
</gene>
<dbReference type="EMBL" id="NTWE01000068">
    <property type="protein sequence ID" value="PEV95752.1"/>
    <property type="molecule type" value="Genomic_DNA"/>
</dbReference>
<sequence>MLKVCENHVTDGMSLLVVPVPHVSSVDDIVIRKCHFCDKQAKYRFFYSLPFYNRSIINSKKVYIK</sequence>
<reference evidence="1 2" key="1">
    <citation type="submission" date="2017-09" db="EMBL/GenBank/DDBJ databases">
        <title>Large-scale bioinformatics analysis of Bacillus genomes uncovers conserved roles of natural products in bacterial physiology.</title>
        <authorList>
            <consortium name="Agbiome Team Llc"/>
            <person name="Bleich R.M."/>
            <person name="Grubbs K.J."/>
            <person name="Santa Maria K.C."/>
            <person name="Allen S.E."/>
            <person name="Farag S."/>
            <person name="Shank E.A."/>
            <person name="Bowers A."/>
        </authorList>
    </citation>
    <scope>NUCLEOTIDE SEQUENCE [LARGE SCALE GENOMIC DNA]</scope>
    <source>
        <strain evidence="1 2">AFS010695</strain>
    </source>
</reference>
<protein>
    <submittedName>
        <fullName evidence="1">Uncharacterized protein</fullName>
    </submittedName>
</protein>
<organism evidence="1 2">
    <name type="scientific">Bacillus cereus</name>
    <dbReference type="NCBI Taxonomy" id="1396"/>
    <lineage>
        <taxon>Bacteria</taxon>
        <taxon>Bacillati</taxon>
        <taxon>Bacillota</taxon>
        <taxon>Bacilli</taxon>
        <taxon>Bacillales</taxon>
        <taxon>Bacillaceae</taxon>
        <taxon>Bacillus</taxon>
        <taxon>Bacillus cereus group</taxon>
    </lineage>
</organism>